<evidence type="ECO:0000313" key="2">
    <source>
        <dbReference type="Proteomes" id="UP001324115"/>
    </source>
</evidence>
<dbReference type="AlphaFoldDB" id="A0AAN7J600"/>
<reference evidence="1 2" key="1">
    <citation type="journal article" date="2023" name="G3 (Bethesda)">
        <title>A haplotype-resolved chromosome-scale genome for Quercus rubra L. provides insights into the genetics of adaptive traits for red oak species.</title>
        <authorList>
            <person name="Kapoor B."/>
            <person name="Jenkins J."/>
            <person name="Schmutz J."/>
            <person name="Zhebentyayeva T."/>
            <person name="Kuelheim C."/>
            <person name="Coggeshall M."/>
            <person name="Heim C."/>
            <person name="Lasky J.R."/>
            <person name="Leites L."/>
            <person name="Islam-Faridi N."/>
            <person name="Romero-Severson J."/>
            <person name="DeLeo V.L."/>
            <person name="Lucas S.M."/>
            <person name="Lazic D."/>
            <person name="Gailing O."/>
            <person name="Carlson J."/>
            <person name="Staton M."/>
        </authorList>
    </citation>
    <scope>NUCLEOTIDE SEQUENCE [LARGE SCALE GENOMIC DNA]</scope>
    <source>
        <strain evidence="1">Pseudo-F2</strain>
    </source>
</reference>
<accession>A0AAN7J600</accession>
<comment type="caution">
    <text evidence="1">The sequence shown here is derived from an EMBL/GenBank/DDBJ whole genome shotgun (WGS) entry which is preliminary data.</text>
</comment>
<sequence>MDQAIIGGSQHLQLTTEEEDEISISTMRSDLLEECTRAFKSSLRTAWKMGLVLRFVDMGIKVFHFKFCSCFQMEWLPFFCFICGVLGLGENHCSGFQGKFECHKHFGDWTRENSGLKGVFEKHGVACKGGSEEERMEEDTGVQHIPMVICLASLGMEHLITLSNHTNSNNTNRGLGSWSVVLLVEN</sequence>
<keyword evidence="2" id="KW-1185">Reference proteome</keyword>
<dbReference type="EMBL" id="JAXUIC010000002">
    <property type="protein sequence ID" value="KAK4600444.1"/>
    <property type="molecule type" value="Genomic_DNA"/>
</dbReference>
<name>A0AAN7J600_QUERU</name>
<dbReference type="Proteomes" id="UP001324115">
    <property type="component" value="Unassembled WGS sequence"/>
</dbReference>
<organism evidence="1 2">
    <name type="scientific">Quercus rubra</name>
    <name type="common">Northern red oak</name>
    <name type="synonym">Quercus borealis</name>
    <dbReference type="NCBI Taxonomy" id="3512"/>
    <lineage>
        <taxon>Eukaryota</taxon>
        <taxon>Viridiplantae</taxon>
        <taxon>Streptophyta</taxon>
        <taxon>Embryophyta</taxon>
        <taxon>Tracheophyta</taxon>
        <taxon>Spermatophyta</taxon>
        <taxon>Magnoliopsida</taxon>
        <taxon>eudicotyledons</taxon>
        <taxon>Gunneridae</taxon>
        <taxon>Pentapetalae</taxon>
        <taxon>rosids</taxon>
        <taxon>fabids</taxon>
        <taxon>Fagales</taxon>
        <taxon>Fagaceae</taxon>
        <taxon>Quercus</taxon>
    </lineage>
</organism>
<protein>
    <submittedName>
        <fullName evidence="1">Uncharacterized protein</fullName>
    </submittedName>
</protein>
<evidence type="ECO:0000313" key="1">
    <source>
        <dbReference type="EMBL" id="KAK4600444.1"/>
    </source>
</evidence>
<gene>
    <name evidence="1" type="ORF">RGQ29_010191</name>
</gene>
<proteinExistence type="predicted"/>